<gene>
    <name evidence="9" type="ORF">EB796_007487</name>
</gene>
<evidence type="ECO:0000256" key="6">
    <source>
        <dbReference type="PROSITE-ProRule" id="PRU00221"/>
    </source>
</evidence>
<comment type="subcellular location">
    <subcellularLocation>
        <location evidence="1">Nucleus</location>
        <location evidence="1">Nucleolus</location>
    </subcellularLocation>
</comment>
<dbReference type="GO" id="GO:0000462">
    <property type="term" value="P:maturation of SSU-rRNA from tricistronic rRNA transcript (SSU-rRNA, 5.8S rRNA, LSU-rRNA)"/>
    <property type="evidence" value="ECO:0007669"/>
    <property type="project" value="TreeGrafter"/>
</dbReference>
<comment type="caution">
    <text evidence="9">The sequence shown here is derived from an EMBL/GenBank/DDBJ whole genome shotgun (WGS) entry which is preliminary data.</text>
</comment>
<evidence type="ECO:0000256" key="3">
    <source>
        <dbReference type="ARBA" id="ARBA00022574"/>
    </source>
</evidence>
<dbReference type="SMART" id="SM01033">
    <property type="entry name" value="BING4CT"/>
    <property type="match status" value="1"/>
</dbReference>
<dbReference type="InterPro" id="IPR040315">
    <property type="entry name" value="WDR46/Utp7"/>
</dbReference>
<dbReference type="InterPro" id="IPR015943">
    <property type="entry name" value="WD40/YVTN_repeat-like_dom_sf"/>
</dbReference>
<reference evidence="9" key="1">
    <citation type="submission" date="2020-06" db="EMBL/GenBank/DDBJ databases">
        <title>Draft genome of Bugula neritina, a colonial animal packing powerful symbionts and potential medicines.</title>
        <authorList>
            <person name="Rayko M."/>
        </authorList>
    </citation>
    <scope>NUCLEOTIDE SEQUENCE [LARGE SCALE GENOMIC DNA]</scope>
    <source>
        <strain evidence="9">Kwan_BN1</strain>
    </source>
</reference>
<evidence type="ECO:0000313" key="9">
    <source>
        <dbReference type="EMBL" id="KAF6034206.1"/>
    </source>
</evidence>
<dbReference type="AlphaFoldDB" id="A0A7J7K9H7"/>
<dbReference type="PROSITE" id="PS50082">
    <property type="entry name" value="WD_REPEATS_2"/>
    <property type="match status" value="1"/>
</dbReference>
<accession>A0A7J7K9H7</accession>
<dbReference type="EMBL" id="VXIV02001129">
    <property type="protein sequence ID" value="KAF6034206.1"/>
    <property type="molecule type" value="Genomic_DNA"/>
</dbReference>
<dbReference type="PANTHER" id="PTHR14085">
    <property type="entry name" value="WD-REPEAT PROTEIN BING4"/>
    <property type="match status" value="1"/>
</dbReference>
<organism evidence="9 10">
    <name type="scientific">Bugula neritina</name>
    <name type="common">Brown bryozoan</name>
    <name type="synonym">Sertularia neritina</name>
    <dbReference type="NCBI Taxonomy" id="10212"/>
    <lineage>
        <taxon>Eukaryota</taxon>
        <taxon>Metazoa</taxon>
        <taxon>Spiralia</taxon>
        <taxon>Lophotrochozoa</taxon>
        <taxon>Bryozoa</taxon>
        <taxon>Gymnolaemata</taxon>
        <taxon>Cheilostomatida</taxon>
        <taxon>Flustrina</taxon>
        <taxon>Buguloidea</taxon>
        <taxon>Bugulidae</taxon>
        <taxon>Bugula</taxon>
    </lineage>
</organism>
<dbReference type="InterPro" id="IPR012952">
    <property type="entry name" value="BING4_C_dom"/>
</dbReference>
<dbReference type="PROSITE" id="PS50294">
    <property type="entry name" value="WD_REPEATS_REGION"/>
    <property type="match status" value="1"/>
</dbReference>
<dbReference type="PROSITE" id="PS00678">
    <property type="entry name" value="WD_REPEATS_1"/>
    <property type="match status" value="1"/>
</dbReference>
<keyword evidence="2" id="KW-0698">rRNA processing</keyword>
<evidence type="ECO:0000259" key="8">
    <source>
        <dbReference type="SMART" id="SM01033"/>
    </source>
</evidence>
<evidence type="ECO:0000313" key="10">
    <source>
        <dbReference type="Proteomes" id="UP000593567"/>
    </source>
</evidence>
<keyword evidence="3 6" id="KW-0853">WD repeat</keyword>
<feature type="domain" description="BING4 C-terminal" evidence="8">
    <location>
        <begin position="365"/>
        <end position="443"/>
    </location>
</feature>
<dbReference type="GO" id="GO:0030686">
    <property type="term" value="C:90S preribosome"/>
    <property type="evidence" value="ECO:0007669"/>
    <property type="project" value="TreeGrafter"/>
</dbReference>
<dbReference type="Pfam" id="PF08149">
    <property type="entry name" value="BING4CT"/>
    <property type="match status" value="1"/>
</dbReference>
<keyword evidence="5" id="KW-0539">Nucleus</keyword>
<dbReference type="InterPro" id="IPR019775">
    <property type="entry name" value="WD40_repeat_CS"/>
</dbReference>
<dbReference type="FunFam" id="2.130.10.10:FF:000378">
    <property type="entry name" value="U3 small nucleolar RNA-associated protein 7"/>
    <property type="match status" value="1"/>
</dbReference>
<protein>
    <submittedName>
        <fullName evidence="9">WDR46</fullName>
    </submittedName>
</protein>
<dbReference type="GO" id="GO:0032040">
    <property type="term" value="C:small-subunit processome"/>
    <property type="evidence" value="ECO:0007669"/>
    <property type="project" value="TreeGrafter"/>
</dbReference>
<proteinExistence type="predicted"/>
<dbReference type="Gene3D" id="2.130.10.10">
    <property type="entry name" value="YVTN repeat-like/Quinoprotein amine dehydrogenase"/>
    <property type="match status" value="2"/>
</dbReference>
<evidence type="ECO:0000256" key="7">
    <source>
        <dbReference type="SAM" id="MobiDB-lite"/>
    </source>
</evidence>
<name>A0A7J7K9H7_BUGNE</name>
<feature type="region of interest" description="Disordered" evidence="7">
    <location>
        <begin position="488"/>
        <end position="521"/>
    </location>
</feature>
<keyword evidence="4" id="KW-0677">Repeat</keyword>
<dbReference type="OrthoDB" id="10251154at2759"/>
<dbReference type="SMART" id="SM00320">
    <property type="entry name" value="WD40"/>
    <property type="match status" value="3"/>
</dbReference>
<evidence type="ECO:0000256" key="5">
    <source>
        <dbReference type="ARBA" id="ARBA00023242"/>
    </source>
</evidence>
<dbReference type="Proteomes" id="UP000593567">
    <property type="component" value="Unassembled WGS sequence"/>
</dbReference>
<dbReference type="InterPro" id="IPR001680">
    <property type="entry name" value="WD40_rpt"/>
</dbReference>
<dbReference type="Pfam" id="PF00400">
    <property type="entry name" value="WD40"/>
    <property type="match status" value="1"/>
</dbReference>
<keyword evidence="10" id="KW-1185">Reference proteome</keyword>
<feature type="repeat" description="WD" evidence="6">
    <location>
        <begin position="284"/>
        <end position="325"/>
    </location>
</feature>
<sequence>MALQLAIHSKFRYSKLFISLLQIDIMSEVKRKRSAREKKGPGSVKTICSKKVVQRLEKKRVERRKAHTAAVACSRKAAEFMLPEESGYLEADEGEATADISQDDIVKLVDIQSAHKHFTLSLKDFGPYTIDYSSNGRHLALAGSRGHAAVVDWQPKKLKCEFNVMETVQDVKYLHNETMLAVAQRQWVYIYDNEGIELHCLKALDSPLQLQFLPHHFLLACSNAKGYLSWLDVSIGEKVAGFQTHRGRLNMMVQNPGNAIIHLGHSRGSVTLWSPNVKEPLVEVLAHQTAVRSLCVDKTGRYMATSGADRKVKIWDLRKYRCLHEFKVPAGPGSMHFSSQGLLAARVGNSVLVYKDTLVKPPTQAYMSHVALGPVKKVQFCPYEDILGVGSSLGFESLLIPGAGEPNFDSMEANPFQNKKQRQTMEVKQLLDKIPHHLITLEHESIKKVRPEDAVIEEKNRIPKKWLKMHYKPSKSSMESKRRWELRGKLAKEKKERTKKYEEAKKNPAPYDPLARFKFGG</sequence>
<dbReference type="SUPFAM" id="SSF50978">
    <property type="entry name" value="WD40 repeat-like"/>
    <property type="match status" value="1"/>
</dbReference>
<dbReference type="PANTHER" id="PTHR14085:SF3">
    <property type="entry name" value="WD REPEAT-CONTAINING PROTEIN 46"/>
    <property type="match status" value="1"/>
</dbReference>
<evidence type="ECO:0000256" key="2">
    <source>
        <dbReference type="ARBA" id="ARBA00022552"/>
    </source>
</evidence>
<feature type="compositionally biased region" description="Basic and acidic residues" evidence="7">
    <location>
        <begin position="488"/>
        <end position="506"/>
    </location>
</feature>
<evidence type="ECO:0000256" key="1">
    <source>
        <dbReference type="ARBA" id="ARBA00004604"/>
    </source>
</evidence>
<evidence type="ECO:0000256" key="4">
    <source>
        <dbReference type="ARBA" id="ARBA00022737"/>
    </source>
</evidence>
<dbReference type="InterPro" id="IPR036322">
    <property type="entry name" value="WD40_repeat_dom_sf"/>
</dbReference>